<dbReference type="Gene3D" id="3.40.50.720">
    <property type="entry name" value="NAD(P)-binding Rossmann-like Domain"/>
    <property type="match status" value="1"/>
</dbReference>
<proteinExistence type="predicted"/>
<protein>
    <recommendedName>
        <fullName evidence="1">NAD-dependent epimerase/dehydratase domain-containing protein</fullName>
    </recommendedName>
</protein>
<comment type="caution">
    <text evidence="2">The sequence shown here is derived from an EMBL/GenBank/DDBJ whole genome shotgun (WGS) entry which is preliminary data.</text>
</comment>
<dbReference type="PANTHER" id="PTHR43245:SF52">
    <property type="entry name" value="NAD-DEPENDENT EPIMERASE_DEHYDRATASE"/>
    <property type="match status" value="1"/>
</dbReference>
<dbReference type="InterPro" id="IPR001509">
    <property type="entry name" value="Epimerase_deHydtase"/>
</dbReference>
<dbReference type="Pfam" id="PF01370">
    <property type="entry name" value="Epimerase"/>
    <property type="match status" value="1"/>
</dbReference>
<reference evidence="2 3" key="1">
    <citation type="submission" date="2019-12" db="EMBL/GenBank/DDBJ databases">
        <title>Whole genome shotgun sequence of Streptomyces libani subsp. libani NBRC 13452.</title>
        <authorList>
            <person name="Ichikawa N."/>
            <person name="Kimura A."/>
            <person name="Kitahashi Y."/>
            <person name="Komaki H."/>
            <person name="Tamura T."/>
        </authorList>
    </citation>
    <scope>NUCLEOTIDE SEQUENCE [LARGE SCALE GENOMIC DNA]</scope>
    <source>
        <strain evidence="2 3">NBRC 13452</strain>
    </source>
</reference>
<sequence>MAPEHHLGGAEFLKADIRHPAIARVLAETGVDTVIHMDINGTPLGKRGGRASVKETNVIGTMQLLGACQKAPKVQRLVIKSSTSVYGSAPRDPAVFTETTTPKSLPSGGFAKDVVEVEGYVRGFARRRPDVAVCVLRFANILGPCADSPLAEYFSLPVWPTVLGYDPRLQFVHEDDAIEVLRIAAAEPRRGTLNSGTFNIAGDGVLLLSQTSRRLGRPTVPLLLPTVTWAGTALRSIGITDFSPEQIRLLTHGRVVETTQMRETLGFHPKYTTAETFAEFARSRGPGLLPPESLARTVDRLAGVLPARSGPTQ</sequence>
<dbReference type="AlphaFoldDB" id="A0A640TNQ2"/>
<accession>A0A640TNQ2</accession>
<dbReference type="InterPro" id="IPR036291">
    <property type="entry name" value="NAD(P)-bd_dom_sf"/>
</dbReference>
<dbReference type="Proteomes" id="UP000429552">
    <property type="component" value="Unassembled WGS sequence"/>
</dbReference>
<organism evidence="2 3">
    <name type="scientific">Streptomyces nigrescens</name>
    <dbReference type="NCBI Taxonomy" id="1920"/>
    <lineage>
        <taxon>Bacteria</taxon>
        <taxon>Bacillati</taxon>
        <taxon>Actinomycetota</taxon>
        <taxon>Actinomycetes</taxon>
        <taxon>Kitasatosporales</taxon>
        <taxon>Streptomycetaceae</taxon>
        <taxon>Streptomyces</taxon>
    </lineage>
</organism>
<dbReference type="PANTHER" id="PTHR43245">
    <property type="entry name" value="BIFUNCTIONAL POLYMYXIN RESISTANCE PROTEIN ARNA"/>
    <property type="match status" value="1"/>
</dbReference>
<name>A0A640TNQ2_STRNI</name>
<evidence type="ECO:0000313" key="2">
    <source>
        <dbReference type="EMBL" id="GFE23776.1"/>
    </source>
</evidence>
<feature type="domain" description="NAD-dependent epimerase/dehydratase" evidence="1">
    <location>
        <begin position="7"/>
        <end position="201"/>
    </location>
</feature>
<gene>
    <name evidence="2" type="ORF">Sliba_42290</name>
</gene>
<dbReference type="SUPFAM" id="SSF51735">
    <property type="entry name" value="NAD(P)-binding Rossmann-fold domains"/>
    <property type="match status" value="1"/>
</dbReference>
<evidence type="ECO:0000313" key="3">
    <source>
        <dbReference type="Proteomes" id="UP000429552"/>
    </source>
</evidence>
<dbReference type="InterPro" id="IPR050177">
    <property type="entry name" value="Lipid_A_modif_metabolic_enz"/>
</dbReference>
<dbReference type="EMBL" id="BLIP01000001">
    <property type="protein sequence ID" value="GFE23776.1"/>
    <property type="molecule type" value="Genomic_DNA"/>
</dbReference>
<evidence type="ECO:0000259" key="1">
    <source>
        <dbReference type="Pfam" id="PF01370"/>
    </source>
</evidence>